<comment type="cofactor">
    <cofactor evidence="1">
        <name>Mg(2+)</name>
        <dbReference type="ChEBI" id="CHEBI:18420"/>
    </cofactor>
</comment>
<protein>
    <recommendedName>
        <fullName evidence="3">Nudix hydrolase domain-containing protein</fullName>
    </recommendedName>
</protein>
<evidence type="ECO:0000256" key="2">
    <source>
        <dbReference type="ARBA" id="ARBA00022801"/>
    </source>
</evidence>
<name>F8L644_SIMNZ</name>
<dbReference type="Proteomes" id="UP000000496">
    <property type="component" value="Chromosome gsn.131"/>
</dbReference>
<proteinExistence type="predicted"/>
<reference key="1">
    <citation type="journal article" date="2011" name="Mol. Biol. Evol.">
        <title>Unity in variety -- the pan-genome of the Chlamydiae.</title>
        <authorList>
            <person name="Collingro A."/>
            <person name="Tischler P."/>
            <person name="Weinmaier T."/>
            <person name="Penz T."/>
            <person name="Heinz E."/>
            <person name="Brunham R.C."/>
            <person name="Read T.D."/>
            <person name="Bavoil P.M."/>
            <person name="Sachse K."/>
            <person name="Kahane S."/>
            <person name="Friedman M.G."/>
            <person name="Rattei T."/>
            <person name="Myers G.S.A."/>
            <person name="Horn M."/>
        </authorList>
    </citation>
    <scope>NUCLEOTIDE SEQUENCE</scope>
    <source>
        <strain>Z</strain>
    </source>
</reference>
<dbReference type="PANTHER" id="PTHR43046">
    <property type="entry name" value="GDP-MANNOSE MANNOSYL HYDROLASE"/>
    <property type="match status" value="1"/>
</dbReference>
<feature type="domain" description="Nudix hydrolase" evidence="3">
    <location>
        <begin position="48"/>
        <end position="181"/>
    </location>
</feature>
<evidence type="ECO:0000313" key="4">
    <source>
        <dbReference type="EMBL" id="CCB89976.1"/>
    </source>
</evidence>
<reference evidence="4 5" key="2">
    <citation type="journal article" date="2011" name="Mol. Biol. Evol.">
        <title>Unity in variety--the pan-genome of the Chlamydiae.</title>
        <authorList>
            <person name="Collingro A."/>
            <person name="Tischler P."/>
            <person name="Weinmaier T."/>
            <person name="Penz T."/>
            <person name="Heinz E."/>
            <person name="Brunham R.C."/>
            <person name="Read T.D."/>
            <person name="Bavoil P.M."/>
            <person name="Sachse K."/>
            <person name="Kahane S."/>
            <person name="Friedman M.G."/>
            <person name="Rattei T."/>
            <person name="Myers G.S."/>
            <person name="Horn M."/>
        </authorList>
    </citation>
    <scope>NUCLEOTIDE SEQUENCE [LARGE SCALE GENOMIC DNA]</scope>
    <source>
        <strain evidence="5">ATCC VR-1471 / Z</strain>
    </source>
</reference>
<dbReference type="InterPro" id="IPR015797">
    <property type="entry name" value="NUDIX_hydrolase-like_dom_sf"/>
</dbReference>
<dbReference type="GO" id="GO:0016787">
    <property type="term" value="F:hydrolase activity"/>
    <property type="evidence" value="ECO:0007669"/>
    <property type="project" value="UniProtKB-KW"/>
</dbReference>
<dbReference type="SUPFAM" id="SSF55811">
    <property type="entry name" value="Nudix"/>
    <property type="match status" value="1"/>
</dbReference>
<accession>F8L644</accession>
<dbReference type="Pfam" id="PF00293">
    <property type="entry name" value="NUDIX"/>
    <property type="match status" value="1"/>
</dbReference>
<dbReference type="Gene3D" id="3.90.79.10">
    <property type="entry name" value="Nucleoside Triphosphate Pyrophosphohydrolase"/>
    <property type="match status" value="1"/>
</dbReference>
<dbReference type="STRING" id="331113.SNE_A20990"/>
<keyword evidence="5" id="KW-1185">Reference proteome</keyword>
<dbReference type="PROSITE" id="PS51462">
    <property type="entry name" value="NUDIX"/>
    <property type="match status" value="1"/>
</dbReference>
<dbReference type="AlphaFoldDB" id="F8L644"/>
<dbReference type="OrthoDB" id="129709at2"/>
<dbReference type="KEGG" id="sng:SNE_A20990"/>
<dbReference type="CDD" id="cd03674">
    <property type="entry name" value="NUDIX_Hydrolase"/>
    <property type="match status" value="1"/>
</dbReference>
<dbReference type="PANTHER" id="PTHR43046:SF14">
    <property type="entry name" value="MUTT_NUDIX FAMILY PROTEIN"/>
    <property type="match status" value="1"/>
</dbReference>
<organism evidence="4 5">
    <name type="scientific">Simkania negevensis (strain ATCC VR-1471 / DSM 27360 / Z)</name>
    <dbReference type="NCBI Taxonomy" id="331113"/>
    <lineage>
        <taxon>Bacteria</taxon>
        <taxon>Pseudomonadati</taxon>
        <taxon>Chlamydiota</taxon>
        <taxon>Chlamydiia</taxon>
        <taxon>Parachlamydiales</taxon>
        <taxon>Simkaniaceae</taxon>
        <taxon>Simkania</taxon>
    </lineage>
</organism>
<dbReference type="InterPro" id="IPR000086">
    <property type="entry name" value="NUDIX_hydrolase_dom"/>
</dbReference>
<gene>
    <name evidence="4" type="ordered locus">SNE_A20990</name>
</gene>
<evidence type="ECO:0000256" key="1">
    <source>
        <dbReference type="ARBA" id="ARBA00001946"/>
    </source>
</evidence>
<dbReference type="HOGENOM" id="CLU_1446272_0_0_0"/>
<dbReference type="EMBL" id="FR872582">
    <property type="protein sequence ID" value="CCB89976.1"/>
    <property type="molecule type" value="Genomic_DNA"/>
</dbReference>
<evidence type="ECO:0000313" key="5">
    <source>
        <dbReference type="Proteomes" id="UP000000496"/>
    </source>
</evidence>
<dbReference type="eggNOG" id="COG1051">
    <property type="taxonomic scope" value="Bacteria"/>
</dbReference>
<evidence type="ECO:0000259" key="3">
    <source>
        <dbReference type="PROSITE" id="PS51462"/>
    </source>
</evidence>
<sequence length="187" mass="22117">MELSAEMIQMIDRLRPGDQMERSDQVFTLQWLKSGVEIFRREKPATPPVHLVSYFVPVDLDLGKILLVHHKKANLWLPPGGHVEWNEHPRETVEREMLEELSVEAQLLQEDPFFLTVAQTVNESSPHTDVSMWYLVQGNAQHEYAFDRDEFHEIKWFSYDRIPQSHMDPHLSRFMTKFSQEFEGRAR</sequence>
<keyword evidence="2" id="KW-0378">Hydrolase</keyword>